<feature type="domain" description="Ku" evidence="4">
    <location>
        <begin position="52"/>
        <end position="179"/>
    </location>
</feature>
<proteinExistence type="inferred from homology"/>
<dbReference type="PANTHER" id="PTHR41251:SF1">
    <property type="entry name" value="NON-HOMOLOGOUS END JOINING PROTEIN KU"/>
    <property type="match status" value="1"/>
</dbReference>
<dbReference type="PANTHER" id="PTHR41251">
    <property type="entry name" value="NON-HOMOLOGOUS END JOINING PROTEIN KU"/>
    <property type="match status" value="1"/>
</dbReference>
<keyword evidence="6" id="KW-1185">Reference proteome</keyword>
<sequence>MRAIWTGAIGFGLVNIPVKIYSAVQGSELDLDMLDKKDHSNIRFQRVNEKTGKEVAWENIVRGYNLDGHYVVLTDEDFQKVRPEKNKLITINEFVDEVEIDTMYYENPYYLAPDKSGVKAYNLLRDALEETGKVGLGTYVLRNKESIGVIKPYENVLVLNKIRFGEEIRDTADLDIKTTKSNAAELKMAIALINQLSGEFDITHFKDTYSSDLLKLIKDKAKGKKIQTPALRIVHSRSKDLMEQLKASLGEKGEKKKSGGRRKAS</sequence>
<feature type="region of interest" description="Disordered" evidence="3">
    <location>
        <begin position="245"/>
        <end position="265"/>
    </location>
</feature>
<keyword evidence="2" id="KW-0233">DNA recombination</keyword>
<evidence type="ECO:0000313" key="6">
    <source>
        <dbReference type="Proteomes" id="UP000192276"/>
    </source>
</evidence>
<reference evidence="6" key="1">
    <citation type="submission" date="2016-04" db="EMBL/GenBank/DDBJ databases">
        <authorList>
            <person name="Chen L."/>
            <person name="Zhuang W."/>
            <person name="Wang G."/>
        </authorList>
    </citation>
    <scope>NUCLEOTIDE SEQUENCE [LARGE SCALE GENOMIC DNA]</scope>
    <source>
        <strain evidence="6">208</strain>
    </source>
</reference>
<dbReference type="InterPro" id="IPR006164">
    <property type="entry name" value="DNA_bd_Ku70/Ku80"/>
</dbReference>
<keyword evidence="1 2" id="KW-0238">DNA-binding</keyword>
<dbReference type="OrthoDB" id="9795084at2"/>
<dbReference type="Gene3D" id="2.40.290.10">
    <property type="match status" value="1"/>
</dbReference>
<keyword evidence="2" id="KW-0234">DNA repair</keyword>
<evidence type="ECO:0000313" key="5">
    <source>
        <dbReference type="EMBL" id="OQP68504.1"/>
    </source>
</evidence>
<dbReference type="GO" id="GO:0003690">
    <property type="term" value="F:double-stranded DNA binding"/>
    <property type="evidence" value="ECO:0007669"/>
    <property type="project" value="UniProtKB-UniRule"/>
</dbReference>
<gene>
    <name evidence="2" type="primary">ku</name>
    <name evidence="5" type="ORF">A4R26_01485</name>
</gene>
<dbReference type="EMBL" id="LWBP01000001">
    <property type="protein sequence ID" value="OQP68504.1"/>
    <property type="molecule type" value="Genomic_DNA"/>
</dbReference>
<dbReference type="Pfam" id="PF02735">
    <property type="entry name" value="Ku"/>
    <property type="match status" value="1"/>
</dbReference>
<comment type="subunit">
    <text evidence="2">Homodimer. Interacts with LigD.</text>
</comment>
<dbReference type="RefSeq" id="WP_081158998.1">
    <property type="nucleotide sequence ID" value="NZ_LWBP01000001.1"/>
</dbReference>
<dbReference type="STRING" id="550983.A4R26_01485"/>
<dbReference type="AlphaFoldDB" id="A0A1V9GD53"/>
<dbReference type="PIRSF" id="PIRSF006493">
    <property type="entry name" value="Prok_Ku"/>
    <property type="match status" value="1"/>
</dbReference>
<evidence type="ECO:0000256" key="2">
    <source>
        <dbReference type="HAMAP-Rule" id="MF_01875"/>
    </source>
</evidence>
<evidence type="ECO:0000256" key="1">
    <source>
        <dbReference type="ARBA" id="ARBA00023125"/>
    </source>
</evidence>
<dbReference type="HAMAP" id="MF_01875">
    <property type="entry name" value="Prokaryotic_Ku"/>
    <property type="match status" value="1"/>
</dbReference>
<accession>A0A1V9GD53</accession>
<dbReference type="GO" id="GO:0006310">
    <property type="term" value="P:DNA recombination"/>
    <property type="evidence" value="ECO:0007669"/>
    <property type="project" value="UniProtKB-KW"/>
</dbReference>
<name>A0A1V9GD53_9BACT</name>
<dbReference type="SUPFAM" id="SSF100939">
    <property type="entry name" value="SPOC domain-like"/>
    <property type="match status" value="1"/>
</dbReference>
<protein>
    <recommendedName>
        <fullName evidence="2">Non-homologous end joining protein Ku</fullName>
    </recommendedName>
</protein>
<feature type="compositionally biased region" description="Basic and acidic residues" evidence="3">
    <location>
        <begin position="245"/>
        <end position="257"/>
    </location>
</feature>
<keyword evidence="2" id="KW-0227">DNA damage</keyword>
<evidence type="ECO:0000256" key="3">
    <source>
        <dbReference type="SAM" id="MobiDB-lite"/>
    </source>
</evidence>
<dbReference type="SMART" id="SM00559">
    <property type="entry name" value="Ku78"/>
    <property type="match status" value="1"/>
</dbReference>
<comment type="function">
    <text evidence="2">With LigD forms a non-homologous end joining (NHEJ) DNA repair enzyme, which repairs dsDNA breaks with reduced fidelity. Binds linear dsDNA with 5'- and 3'- overhangs but not closed circular dsDNA nor ssDNA. Recruits and stimulates the ligase activity of LigD.</text>
</comment>
<dbReference type="InterPro" id="IPR016194">
    <property type="entry name" value="SPOC-like_C_dom_sf"/>
</dbReference>
<comment type="similarity">
    <text evidence="2">Belongs to the prokaryotic Ku family.</text>
</comment>
<evidence type="ECO:0000259" key="4">
    <source>
        <dbReference type="SMART" id="SM00559"/>
    </source>
</evidence>
<comment type="caution">
    <text evidence="5">The sequence shown here is derived from an EMBL/GenBank/DDBJ whole genome shotgun (WGS) entry which is preliminary data.</text>
</comment>
<dbReference type="CDD" id="cd00789">
    <property type="entry name" value="KU_like"/>
    <property type="match status" value="1"/>
</dbReference>
<dbReference type="InterPro" id="IPR009187">
    <property type="entry name" value="Prok_Ku"/>
</dbReference>
<dbReference type="GO" id="GO:0006303">
    <property type="term" value="P:double-strand break repair via nonhomologous end joining"/>
    <property type="evidence" value="ECO:0007669"/>
    <property type="project" value="UniProtKB-UniRule"/>
</dbReference>
<organism evidence="5 6">
    <name type="scientific">Niastella populi</name>
    <dbReference type="NCBI Taxonomy" id="550983"/>
    <lineage>
        <taxon>Bacteria</taxon>
        <taxon>Pseudomonadati</taxon>
        <taxon>Bacteroidota</taxon>
        <taxon>Chitinophagia</taxon>
        <taxon>Chitinophagales</taxon>
        <taxon>Chitinophagaceae</taxon>
        <taxon>Niastella</taxon>
    </lineage>
</organism>
<dbReference type="NCBIfam" id="TIGR02772">
    <property type="entry name" value="Ku_bact"/>
    <property type="match status" value="1"/>
</dbReference>
<dbReference type="Proteomes" id="UP000192276">
    <property type="component" value="Unassembled WGS sequence"/>
</dbReference>